<keyword evidence="2" id="KW-0813">Transport</keyword>
<reference evidence="9" key="1">
    <citation type="submission" date="2021-01" db="EMBL/GenBank/DDBJ databases">
        <authorList>
            <consortium name="Genoscope - CEA"/>
            <person name="William W."/>
        </authorList>
    </citation>
    <scope>NUCLEOTIDE SEQUENCE</scope>
</reference>
<dbReference type="GO" id="GO:0016020">
    <property type="term" value="C:membrane"/>
    <property type="evidence" value="ECO:0007669"/>
    <property type="project" value="UniProtKB-SubCell"/>
</dbReference>
<evidence type="ECO:0000256" key="3">
    <source>
        <dbReference type="ARBA" id="ARBA00022692"/>
    </source>
</evidence>
<evidence type="ECO:0000256" key="4">
    <source>
        <dbReference type="ARBA" id="ARBA00022989"/>
    </source>
</evidence>
<dbReference type="EMBL" id="CAJJDP010000066">
    <property type="protein sequence ID" value="CAD8176489.1"/>
    <property type="molecule type" value="Genomic_DNA"/>
</dbReference>
<comment type="subcellular location">
    <subcellularLocation>
        <location evidence="1">Membrane</location>
        <topology evidence="1">Single-pass membrane protein</topology>
    </subcellularLocation>
</comment>
<organism evidence="9 10">
    <name type="scientific">Paramecium octaurelia</name>
    <dbReference type="NCBI Taxonomy" id="43137"/>
    <lineage>
        <taxon>Eukaryota</taxon>
        <taxon>Sar</taxon>
        <taxon>Alveolata</taxon>
        <taxon>Ciliophora</taxon>
        <taxon>Intramacronucleata</taxon>
        <taxon>Oligohymenophorea</taxon>
        <taxon>Peniculida</taxon>
        <taxon>Parameciidae</taxon>
        <taxon>Paramecium</taxon>
    </lineage>
</organism>
<dbReference type="OMA" id="TKQEVAM"/>
<dbReference type="OrthoDB" id="304058at2759"/>
<feature type="coiled-coil region" evidence="6">
    <location>
        <begin position="154"/>
        <end position="181"/>
    </location>
</feature>
<dbReference type="InterPro" id="IPR000727">
    <property type="entry name" value="T_SNARE_dom"/>
</dbReference>
<accession>A0A8S1VLG0</accession>
<evidence type="ECO:0000313" key="9">
    <source>
        <dbReference type="EMBL" id="CAD8176489.1"/>
    </source>
</evidence>
<evidence type="ECO:0000256" key="6">
    <source>
        <dbReference type="SAM" id="Coils"/>
    </source>
</evidence>
<protein>
    <recommendedName>
        <fullName evidence="8">t-SNARE coiled-coil homology domain-containing protein</fullName>
    </recommendedName>
</protein>
<feature type="transmembrane region" description="Helical" evidence="7">
    <location>
        <begin position="199"/>
        <end position="220"/>
    </location>
</feature>
<evidence type="ECO:0000313" key="10">
    <source>
        <dbReference type="Proteomes" id="UP000683925"/>
    </source>
</evidence>
<dbReference type="GO" id="GO:0005737">
    <property type="term" value="C:cytoplasm"/>
    <property type="evidence" value="ECO:0007669"/>
    <property type="project" value="UniProtKB-ARBA"/>
</dbReference>
<dbReference type="CDD" id="cd15841">
    <property type="entry name" value="SNARE_Qc"/>
    <property type="match status" value="1"/>
</dbReference>
<dbReference type="GO" id="GO:0012505">
    <property type="term" value="C:endomembrane system"/>
    <property type="evidence" value="ECO:0007669"/>
    <property type="project" value="UniProtKB-ARBA"/>
</dbReference>
<dbReference type="Proteomes" id="UP000683925">
    <property type="component" value="Unassembled WGS sequence"/>
</dbReference>
<keyword evidence="10" id="KW-1185">Reference proteome</keyword>
<gene>
    <name evidence="9" type="ORF">POCTA_138.1.T0670116</name>
</gene>
<evidence type="ECO:0000256" key="1">
    <source>
        <dbReference type="ARBA" id="ARBA00004167"/>
    </source>
</evidence>
<evidence type="ECO:0000256" key="2">
    <source>
        <dbReference type="ARBA" id="ARBA00022448"/>
    </source>
</evidence>
<sequence length="222" mass="25928">MSDQFKNDIERIQKLIVSIKQDMNKREQKQKGGQQITMIEGEIRGQLASLDRELVLIADVLKYQENNQMQKENEKRKNQIQELKNQRDLIKEQFNKAVTETKQEVAMQNLQRDDAKLAAMNNQELYKNQKDLQLQQDKLLDRTNDQTDQLKQQGKQINLTIDEQNKQLDKLNIEVDKTNQYMINTNNKLVKLIANSSNCGLIITIVVEVVIFAVLLWWALSS</sequence>
<evidence type="ECO:0000256" key="5">
    <source>
        <dbReference type="ARBA" id="ARBA00023136"/>
    </source>
</evidence>
<evidence type="ECO:0000256" key="7">
    <source>
        <dbReference type="SAM" id="Phobius"/>
    </source>
</evidence>
<keyword evidence="3 7" id="KW-0812">Transmembrane</keyword>
<keyword evidence="4 7" id="KW-1133">Transmembrane helix</keyword>
<feature type="domain" description="T-SNARE coiled-coil homology" evidence="8">
    <location>
        <begin position="130"/>
        <end position="192"/>
    </location>
</feature>
<keyword evidence="5 7" id="KW-0472">Membrane</keyword>
<dbReference type="AlphaFoldDB" id="A0A8S1VLG0"/>
<keyword evidence="6" id="KW-0175">Coiled coil</keyword>
<evidence type="ECO:0000259" key="8">
    <source>
        <dbReference type="PROSITE" id="PS50192"/>
    </source>
</evidence>
<feature type="coiled-coil region" evidence="6">
    <location>
        <begin position="66"/>
        <end position="100"/>
    </location>
</feature>
<comment type="caution">
    <text evidence="9">The sequence shown here is derived from an EMBL/GenBank/DDBJ whole genome shotgun (WGS) entry which is preliminary data.</text>
</comment>
<proteinExistence type="predicted"/>
<dbReference type="PANTHER" id="PTHR12791">
    <property type="entry name" value="GOLGI SNARE BET1-RELATED"/>
    <property type="match status" value="1"/>
</dbReference>
<name>A0A8S1VLG0_PAROT</name>
<dbReference type="PROSITE" id="PS50192">
    <property type="entry name" value="T_SNARE"/>
    <property type="match status" value="1"/>
</dbReference>